<protein>
    <submittedName>
        <fullName evidence="7">Outer membrane protein OmpA-like peptidoglycan-associated protein</fullName>
    </submittedName>
</protein>
<evidence type="ECO:0000256" key="3">
    <source>
        <dbReference type="ARBA" id="ARBA00023237"/>
    </source>
</evidence>
<dbReference type="RefSeq" id="WP_168671733.1">
    <property type="nucleotide sequence ID" value="NZ_JAAVTK010000001.1"/>
</dbReference>
<dbReference type="SUPFAM" id="SSF82171">
    <property type="entry name" value="DPP6 N-terminal domain-like"/>
    <property type="match status" value="1"/>
</dbReference>
<evidence type="ECO:0000313" key="8">
    <source>
        <dbReference type="Proteomes" id="UP000717634"/>
    </source>
</evidence>
<organism evidence="7 8">
    <name type="scientific">Hymenobacter artigasi</name>
    <dbReference type="NCBI Taxonomy" id="2719616"/>
    <lineage>
        <taxon>Bacteria</taxon>
        <taxon>Pseudomonadati</taxon>
        <taxon>Bacteroidota</taxon>
        <taxon>Cytophagia</taxon>
        <taxon>Cytophagales</taxon>
        <taxon>Hymenobacteraceae</taxon>
        <taxon>Hymenobacter</taxon>
    </lineage>
</organism>
<dbReference type="Gene3D" id="2.120.10.30">
    <property type="entry name" value="TolB, C-terminal domain"/>
    <property type="match status" value="1"/>
</dbReference>
<gene>
    <name evidence="7" type="ORF">HBN54_000698</name>
</gene>
<feature type="chain" id="PRO_5047425837" evidence="5">
    <location>
        <begin position="24"/>
        <end position="640"/>
    </location>
</feature>
<dbReference type="Gene3D" id="1.25.40.10">
    <property type="entry name" value="Tetratricopeptide repeat domain"/>
    <property type="match status" value="1"/>
</dbReference>
<accession>A0ABX1HD26</accession>
<evidence type="ECO:0000313" key="7">
    <source>
        <dbReference type="EMBL" id="NKI88119.1"/>
    </source>
</evidence>
<feature type="signal peptide" evidence="5">
    <location>
        <begin position="1"/>
        <end position="23"/>
    </location>
</feature>
<dbReference type="InterPro" id="IPR006665">
    <property type="entry name" value="OmpA-like"/>
</dbReference>
<dbReference type="Gene3D" id="3.30.1330.60">
    <property type="entry name" value="OmpA-like domain"/>
    <property type="match status" value="1"/>
</dbReference>
<dbReference type="Pfam" id="PF07676">
    <property type="entry name" value="PD40"/>
    <property type="match status" value="3"/>
</dbReference>
<dbReference type="Pfam" id="PF00691">
    <property type="entry name" value="OmpA"/>
    <property type="match status" value="1"/>
</dbReference>
<evidence type="ECO:0000256" key="4">
    <source>
        <dbReference type="PROSITE-ProRule" id="PRU00473"/>
    </source>
</evidence>
<keyword evidence="8" id="KW-1185">Reference proteome</keyword>
<evidence type="ECO:0000256" key="5">
    <source>
        <dbReference type="SAM" id="SignalP"/>
    </source>
</evidence>
<evidence type="ECO:0000256" key="2">
    <source>
        <dbReference type="ARBA" id="ARBA00023136"/>
    </source>
</evidence>
<dbReference type="SUPFAM" id="SSF103088">
    <property type="entry name" value="OmpA-like"/>
    <property type="match status" value="1"/>
</dbReference>
<evidence type="ECO:0000259" key="6">
    <source>
        <dbReference type="PROSITE" id="PS51123"/>
    </source>
</evidence>
<dbReference type="InterPro" id="IPR011990">
    <property type="entry name" value="TPR-like_helical_dom_sf"/>
</dbReference>
<feature type="domain" description="OmpA-like" evidence="6">
    <location>
        <begin position="521"/>
        <end position="639"/>
    </location>
</feature>
<evidence type="ECO:0000256" key="1">
    <source>
        <dbReference type="ARBA" id="ARBA00004442"/>
    </source>
</evidence>
<keyword evidence="5" id="KW-0732">Signal</keyword>
<keyword evidence="2 4" id="KW-0472">Membrane</keyword>
<dbReference type="PRINTS" id="PR01021">
    <property type="entry name" value="OMPADOMAIN"/>
</dbReference>
<dbReference type="PROSITE" id="PS51257">
    <property type="entry name" value="PROKAR_LIPOPROTEIN"/>
    <property type="match status" value="1"/>
</dbReference>
<dbReference type="InterPro" id="IPR011042">
    <property type="entry name" value="6-blade_b-propeller_TolB-like"/>
</dbReference>
<comment type="subcellular location">
    <subcellularLocation>
        <location evidence="1">Cell outer membrane</location>
    </subcellularLocation>
</comment>
<reference evidence="7 8" key="1">
    <citation type="submission" date="2020-03" db="EMBL/GenBank/DDBJ databases">
        <title>Genomic Encyclopedia of Type Strains, Phase IV (KMG-V): Genome sequencing to study the core and pangenomes of soil and plant-associated prokaryotes.</title>
        <authorList>
            <person name="Whitman W."/>
        </authorList>
    </citation>
    <scope>NUCLEOTIDE SEQUENCE [LARGE SCALE GENOMIC DNA]</scope>
    <source>
        <strain evidence="7 8">1B</strain>
    </source>
</reference>
<dbReference type="PANTHER" id="PTHR30329:SF21">
    <property type="entry name" value="LIPOPROTEIN YIAD-RELATED"/>
    <property type="match status" value="1"/>
</dbReference>
<dbReference type="PROSITE" id="PS51123">
    <property type="entry name" value="OMPA_2"/>
    <property type="match status" value="1"/>
</dbReference>
<dbReference type="Proteomes" id="UP000717634">
    <property type="component" value="Unassembled WGS sequence"/>
</dbReference>
<dbReference type="InterPro" id="IPR036737">
    <property type="entry name" value="OmpA-like_sf"/>
</dbReference>
<comment type="caution">
    <text evidence="7">The sequence shown here is derived from an EMBL/GenBank/DDBJ whole genome shotgun (WGS) entry which is preliminary data.</text>
</comment>
<keyword evidence="3" id="KW-0998">Cell outer membrane</keyword>
<dbReference type="SUPFAM" id="SSF48452">
    <property type="entry name" value="TPR-like"/>
    <property type="match status" value="1"/>
</dbReference>
<dbReference type="PANTHER" id="PTHR30329">
    <property type="entry name" value="STATOR ELEMENT OF FLAGELLAR MOTOR COMPLEX"/>
    <property type="match status" value="1"/>
</dbReference>
<dbReference type="InterPro" id="IPR011659">
    <property type="entry name" value="WD40"/>
</dbReference>
<dbReference type="CDD" id="cd07185">
    <property type="entry name" value="OmpA_C-like"/>
    <property type="match status" value="1"/>
</dbReference>
<sequence>MRKLLFVCTAAGSVALLSGCATTGGMSKGDKQFARGQYELAIPLYKADVAKGKGAAISNFRIGEAYRLSNRVEESEPFYKAAIDGGVKNADAGFRYAEALKANGKYDEAAAQFASYASNGGNRTLAARAETESKNAAASKAVAAIKNKYEVMPVDALNSAGSDFGGTMMASTGDFVFASGRDGKKYLGNGENFNDLYAIKFDNAAAMTGGTVRKLEGPFNTETKHEASATYTPDGKTMVFARSNDGSKKGYLSVDLWISYLKAGTWSEPVLANINDRTADDFAPAFGPDGTTLYFASGRKGGQGGNDLYKATLGPNGRFSPAENLGETINTAGNDNFPGVAPDGTLYFASDGRPGLGKLDLFMVKNGQPVNLGADVNSTADDFAPVPMAGDMGLFSSNRAGGKGSDDEYMFKKKALKLVTFYADGTVLERDDKAKTTLPLAGATVTVTSSNGQRLSAVSGPDGKFNLKLDSVTSYNMLAERAGDFSARTALSTVGRKPSQDALPNLTNDIQLPVTLTLNKIILAKAIEVKDILYDYNKYDIRPDAAIRLDTLVQTLMDNPKISIELSSHTDQRGKDAYNMKLSQQRAQAAVDYIVSKGIDKARITAKGYGETRPLVLKPTTEEEYQRNRRTEFKVTRIAK</sequence>
<proteinExistence type="predicted"/>
<dbReference type="InterPro" id="IPR050330">
    <property type="entry name" value="Bact_OuterMem_StrucFunc"/>
</dbReference>
<dbReference type="InterPro" id="IPR006664">
    <property type="entry name" value="OMP_bac"/>
</dbReference>
<name>A0ABX1HD26_9BACT</name>
<dbReference type="EMBL" id="JAAVTK010000001">
    <property type="protein sequence ID" value="NKI88119.1"/>
    <property type="molecule type" value="Genomic_DNA"/>
</dbReference>